<gene>
    <name evidence="2" type="ORF">G7Y89_g10332</name>
</gene>
<accession>A0A8H4REK5</accession>
<dbReference type="EMBL" id="JAAMPI010000904">
    <property type="protein sequence ID" value="KAF4627826.1"/>
    <property type="molecule type" value="Genomic_DNA"/>
</dbReference>
<dbReference type="Proteomes" id="UP000566819">
    <property type="component" value="Unassembled WGS sequence"/>
</dbReference>
<evidence type="ECO:0000313" key="2">
    <source>
        <dbReference type="EMBL" id="KAF4627826.1"/>
    </source>
</evidence>
<protein>
    <submittedName>
        <fullName evidence="2">Uncharacterized protein</fullName>
    </submittedName>
</protein>
<dbReference type="Gene3D" id="1.10.530.10">
    <property type="match status" value="1"/>
</dbReference>
<reference evidence="2 3" key="1">
    <citation type="submission" date="2020-03" db="EMBL/GenBank/DDBJ databases">
        <title>Draft Genome Sequence of Cudoniella acicularis.</title>
        <authorList>
            <person name="Buettner E."/>
            <person name="Kellner H."/>
        </authorList>
    </citation>
    <scope>NUCLEOTIDE SEQUENCE [LARGE SCALE GENOMIC DNA]</scope>
    <source>
        <strain evidence="2 3">DSM 108380</strain>
    </source>
</reference>
<dbReference type="OrthoDB" id="1193027at2759"/>
<dbReference type="SUPFAM" id="SSF53955">
    <property type="entry name" value="Lysozyme-like"/>
    <property type="match status" value="1"/>
</dbReference>
<evidence type="ECO:0000256" key="1">
    <source>
        <dbReference type="SAM" id="MobiDB-lite"/>
    </source>
</evidence>
<comment type="caution">
    <text evidence="2">The sequence shown here is derived from an EMBL/GenBank/DDBJ whole genome shotgun (WGS) entry which is preliminary data.</text>
</comment>
<evidence type="ECO:0000313" key="3">
    <source>
        <dbReference type="Proteomes" id="UP000566819"/>
    </source>
</evidence>
<keyword evidence="3" id="KW-1185">Reference proteome</keyword>
<dbReference type="AlphaFoldDB" id="A0A8H4REK5"/>
<proteinExistence type="predicted"/>
<sequence length="277" mass="29358">MSSGPDVNQCECFFSCNPYIVENSNLVLIADGNPAISGSSEATVSSVTASTEVTSTFEATSTTLVTSTTSGPSSTSESASSTSSSSSTTSSSSPTPTTTHLISTSIGNTSSVDSYTIYWGDGSSSAGWPSIDSWISFNSMFAANKYDMLHSCCWNKWGDDNSDDEIEGLRQAIVQVASETGVDARYILAVLMQESKGCVRVYKTDGGVRNPGLMQCHDGAGTCNSDRTGEILNPCPNSMIMEMIQEGTAGHAYDDGYSLAKLLDNDFFLSNLYLFTI</sequence>
<feature type="region of interest" description="Disordered" evidence="1">
    <location>
        <begin position="62"/>
        <end position="104"/>
    </location>
</feature>
<name>A0A8H4REK5_9HELO</name>
<dbReference type="InterPro" id="IPR023346">
    <property type="entry name" value="Lysozyme-like_dom_sf"/>
</dbReference>
<organism evidence="2 3">
    <name type="scientific">Cudoniella acicularis</name>
    <dbReference type="NCBI Taxonomy" id="354080"/>
    <lineage>
        <taxon>Eukaryota</taxon>
        <taxon>Fungi</taxon>
        <taxon>Dikarya</taxon>
        <taxon>Ascomycota</taxon>
        <taxon>Pezizomycotina</taxon>
        <taxon>Leotiomycetes</taxon>
        <taxon>Helotiales</taxon>
        <taxon>Tricladiaceae</taxon>
        <taxon>Cudoniella</taxon>
    </lineage>
</organism>